<dbReference type="Proteomes" id="UP001285244">
    <property type="component" value="Unassembled WGS sequence"/>
</dbReference>
<evidence type="ECO:0000256" key="4">
    <source>
        <dbReference type="ARBA" id="ARBA00022840"/>
    </source>
</evidence>
<dbReference type="InterPro" id="IPR056546">
    <property type="entry name" value="MreB_MamK-like"/>
</dbReference>
<dbReference type="SUPFAM" id="SSF53067">
    <property type="entry name" value="Actin-like ATPase domain"/>
    <property type="match status" value="2"/>
</dbReference>
<dbReference type="InterPro" id="IPR043129">
    <property type="entry name" value="ATPase_NBD"/>
</dbReference>
<proteinExistence type="predicted"/>
<evidence type="ECO:0000256" key="2">
    <source>
        <dbReference type="ARBA" id="ARBA00022490"/>
    </source>
</evidence>
<evidence type="ECO:0000313" key="6">
    <source>
        <dbReference type="Proteomes" id="UP001285244"/>
    </source>
</evidence>
<reference evidence="5 6" key="1">
    <citation type="submission" date="2022-03" db="EMBL/GenBank/DDBJ databases">
        <title>Novel taxa within the pig intestine.</title>
        <authorList>
            <person name="Wylensek D."/>
            <person name="Bishof K."/>
            <person name="Afrizal A."/>
            <person name="Clavel T."/>
        </authorList>
    </citation>
    <scope>NUCLEOTIDE SEQUENCE [LARGE SCALE GENOMIC DNA]</scope>
    <source>
        <strain evidence="5 6">Cla-KB-P134</strain>
    </source>
</reference>
<dbReference type="PANTHER" id="PTHR42749:SF1">
    <property type="entry name" value="CELL SHAPE-DETERMINING PROTEIN MREB"/>
    <property type="match status" value="1"/>
</dbReference>
<dbReference type="Pfam" id="PF06723">
    <property type="entry name" value="MreB_Mbl"/>
    <property type="match status" value="1"/>
</dbReference>
<keyword evidence="4" id="KW-0067">ATP-binding</keyword>
<dbReference type="EMBL" id="JALBUS010000012">
    <property type="protein sequence ID" value="MDX8417785.1"/>
    <property type="molecule type" value="Genomic_DNA"/>
</dbReference>
<dbReference type="RefSeq" id="WP_320326056.1">
    <property type="nucleotide sequence ID" value="NZ_JALBUS010000012.1"/>
</dbReference>
<evidence type="ECO:0000313" key="5">
    <source>
        <dbReference type="EMBL" id="MDX8417785.1"/>
    </source>
</evidence>
<dbReference type="PANTHER" id="PTHR42749">
    <property type="entry name" value="CELL SHAPE-DETERMINING PROTEIN MREB"/>
    <property type="match status" value="1"/>
</dbReference>
<comment type="caution">
    <text evidence="5">The sequence shown here is derived from an EMBL/GenBank/DDBJ whole genome shotgun (WGS) entry which is preliminary data.</text>
</comment>
<keyword evidence="2" id="KW-0963">Cytoplasm</keyword>
<comment type="subcellular location">
    <subcellularLocation>
        <location evidence="1">Cytoplasm</location>
    </subcellularLocation>
</comment>
<protein>
    <submittedName>
        <fullName evidence="5">Rod shape-determining protein</fullName>
    </submittedName>
</protein>
<keyword evidence="6" id="KW-1185">Reference proteome</keyword>
<evidence type="ECO:0000256" key="1">
    <source>
        <dbReference type="ARBA" id="ARBA00004496"/>
    </source>
</evidence>
<name>A0ABU4WMK2_9FIRM</name>
<evidence type="ECO:0000256" key="3">
    <source>
        <dbReference type="ARBA" id="ARBA00022741"/>
    </source>
</evidence>
<sequence length="313" mass="36307">MEYIGLDIGTHTIRYIKENTILFDQASLLAFDTNKKTIAIGTEASQLRGTRHVRNYRRLSELYSYLDEIFNRYESFRLFHKTTVFFTTPSTFDKKQCEKIRHHILEQGATQVIYDKELWCAAIGAKLQINTSISACMLYMGHASCDIACFSNGIIQKESHSPYGGAQILQTFYRWIQKKYNLQVSQPFIEQILFQFGQSREPILIHGTDIRTQQNRSISISQDQIGQILSRIVYTWSQWIYTFLTTLSNQQQGDLAKRGIVCCGGLMEIPQIDTILRQQLHIPFFISPNPQYTIAYGIMTILDRLKEEDEQKK</sequence>
<accession>A0ABU4WMK2</accession>
<dbReference type="Gene3D" id="3.30.420.40">
    <property type="match status" value="2"/>
</dbReference>
<keyword evidence="3" id="KW-0547">Nucleotide-binding</keyword>
<organism evidence="5 6">
    <name type="scientific">Absicoccus intestinalis</name>
    <dbReference type="NCBI Taxonomy" id="2926319"/>
    <lineage>
        <taxon>Bacteria</taxon>
        <taxon>Bacillati</taxon>
        <taxon>Bacillota</taxon>
        <taxon>Erysipelotrichia</taxon>
        <taxon>Erysipelotrichales</taxon>
        <taxon>Erysipelotrichaceae</taxon>
        <taxon>Absicoccus</taxon>
    </lineage>
</organism>
<gene>
    <name evidence="5" type="ORF">MOZ64_08060</name>
</gene>